<keyword evidence="1" id="KW-0472">Membrane</keyword>
<sequence length="214" mass="23472">MMWRHGTKARSQVVTSEKYNRIQEQSRLLRLLFSVMRYILQSRKRKVTTQNTTMLFKINVLLALMAGTALAVEVKRIEVCPGSSTKKQGTVYSVFSGSSVNPWGSATIGEPTKGGNMLDCANRCDALNKGSASPKCRGFEFYNPTGECRIYEDWAAPDKVGDGQGDVGIPFMPCAKSDIWGYGDKRDSCCEVWMERNESSGGTTGLSAMPAPSA</sequence>
<organism evidence="2 3">
    <name type="scientific">Filobasidium floriforme</name>
    <dbReference type="NCBI Taxonomy" id="5210"/>
    <lineage>
        <taxon>Eukaryota</taxon>
        <taxon>Fungi</taxon>
        <taxon>Dikarya</taxon>
        <taxon>Basidiomycota</taxon>
        <taxon>Agaricomycotina</taxon>
        <taxon>Tremellomycetes</taxon>
        <taxon>Filobasidiales</taxon>
        <taxon>Filobasidiaceae</taxon>
        <taxon>Filobasidium</taxon>
    </lineage>
</organism>
<evidence type="ECO:0000256" key="1">
    <source>
        <dbReference type="SAM" id="Phobius"/>
    </source>
</evidence>
<keyword evidence="1" id="KW-1133">Transmembrane helix</keyword>
<gene>
    <name evidence="2" type="ORF">FFLO_03635</name>
</gene>
<dbReference type="AlphaFoldDB" id="A0A8K0JKC9"/>
<feature type="transmembrane region" description="Helical" evidence="1">
    <location>
        <begin position="54"/>
        <end position="72"/>
    </location>
</feature>
<name>A0A8K0JKC9_9TREE</name>
<evidence type="ECO:0000313" key="3">
    <source>
        <dbReference type="Proteomes" id="UP000812966"/>
    </source>
</evidence>
<reference evidence="2" key="1">
    <citation type="submission" date="2020-04" db="EMBL/GenBank/DDBJ databases">
        <title>Analysis of mating type loci in Filobasidium floriforme.</title>
        <authorList>
            <person name="Nowrousian M."/>
        </authorList>
    </citation>
    <scope>NUCLEOTIDE SEQUENCE</scope>
    <source>
        <strain evidence="2">CBS 6242</strain>
    </source>
</reference>
<dbReference type="Proteomes" id="UP000812966">
    <property type="component" value="Unassembled WGS sequence"/>
</dbReference>
<accession>A0A8K0JKC9</accession>
<dbReference type="EMBL" id="JABELV010000068">
    <property type="protein sequence ID" value="KAG7535889.1"/>
    <property type="molecule type" value="Genomic_DNA"/>
</dbReference>
<protein>
    <submittedName>
        <fullName evidence="2">Uncharacterized protein</fullName>
    </submittedName>
</protein>
<comment type="caution">
    <text evidence="2">The sequence shown here is derived from an EMBL/GenBank/DDBJ whole genome shotgun (WGS) entry which is preliminary data.</text>
</comment>
<evidence type="ECO:0000313" key="2">
    <source>
        <dbReference type="EMBL" id="KAG7535889.1"/>
    </source>
</evidence>
<proteinExistence type="predicted"/>
<keyword evidence="3" id="KW-1185">Reference proteome</keyword>
<keyword evidence="1" id="KW-0812">Transmembrane</keyword>